<dbReference type="InterPro" id="IPR058909">
    <property type="entry name" value="CD_NTase_C"/>
</dbReference>
<keyword evidence="1" id="KW-0808">Transferase</keyword>
<keyword evidence="8" id="KW-1185">Reference proteome</keyword>
<sequence>MATDIQKRLKHLNTRRTGIDRLGRLSTAAQTDVLQKSLLDESWQKRAPSQPYTRYALGGMQEVGPDYTRISIETAERVGKQLKQKLEAEGWSVEFRLQGSVPLNVHIRGVSDVDLLSLEASFLTYFPSGLKARLGHYTSPTSEKSVERLMRLRKGSEKALIDAYPAADVDTSGGKAIAISGGSLARPVDVVPSHWNDTVEYQSSNLERDRGVTILNKKVPETIDNLPFLHIARVHDRDQNEAQGGLKKAIRLCKNVKNDAIEDGKTIKLPSFDIAAIMYHANQAVLRTGVFYELAVLAETQRFLDQLWHNKEFARTLDVPDGSRRIFDNEGKFDGLLTLSSEMDDLAREVAREQNEALRYQQSIPLEESRKAISTVLVPS</sequence>
<dbReference type="Pfam" id="PF26305">
    <property type="entry name" value="CD_NTase_C"/>
    <property type="match status" value="1"/>
</dbReference>
<evidence type="ECO:0000256" key="2">
    <source>
        <dbReference type="ARBA" id="ARBA00022695"/>
    </source>
</evidence>
<evidence type="ECO:0000256" key="5">
    <source>
        <dbReference type="SAM" id="Coils"/>
    </source>
</evidence>
<protein>
    <recommendedName>
        <fullName evidence="6">cGAS/DncV-like nucleotidyltransferase C-terminal helical domain-containing protein</fullName>
    </recommendedName>
</protein>
<evidence type="ECO:0000256" key="1">
    <source>
        <dbReference type="ARBA" id="ARBA00022679"/>
    </source>
</evidence>
<proteinExistence type="predicted"/>
<keyword evidence="4" id="KW-0051">Antiviral defense</keyword>
<feature type="coiled-coil region" evidence="5">
    <location>
        <begin position="336"/>
        <end position="363"/>
    </location>
</feature>
<reference evidence="7 8" key="1">
    <citation type="submission" date="2016-10" db="EMBL/GenBank/DDBJ databases">
        <authorList>
            <person name="Varghese N."/>
            <person name="Submissions S."/>
        </authorList>
    </citation>
    <scope>NUCLEOTIDE SEQUENCE [LARGE SCALE GENOMIC DNA]</scope>
    <source>
        <strain evidence="7 8">DSM 21822</strain>
    </source>
</reference>
<evidence type="ECO:0000256" key="3">
    <source>
        <dbReference type="ARBA" id="ARBA00022741"/>
    </source>
</evidence>
<dbReference type="RefSeq" id="WP_149761732.1">
    <property type="nucleotide sequence ID" value="NZ_BSPE01000004.1"/>
</dbReference>
<dbReference type="Proteomes" id="UP000323300">
    <property type="component" value="Unassembled WGS sequence"/>
</dbReference>
<feature type="domain" description="cGAS/DncV-like nucleotidyltransferase C-terminal helical" evidence="6">
    <location>
        <begin position="239"/>
        <end position="331"/>
    </location>
</feature>
<evidence type="ECO:0000256" key="4">
    <source>
        <dbReference type="ARBA" id="ARBA00023118"/>
    </source>
</evidence>
<evidence type="ECO:0000313" key="7">
    <source>
        <dbReference type="EMBL" id="SFK76389.1"/>
    </source>
</evidence>
<dbReference type="AlphaFoldDB" id="A0A1I4C7V8"/>
<dbReference type="OrthoDB" id="1082574at2"/>
<evidence type="ECO:0000313" key="8">
    <source>
        <dbReference type="Proteomes" id="UP000323300"/>
    </source>
</evidence>
<keyword evidence="5" id="KW-0175">Coiled coil</keyword>
<name>A0A1I4C7V8_9HYPH</name>
<keyword evidence="3" id="KW-0547">Nucleotide-binding</keyword>
<accession>A0A1I4C7V8</accession>
<dbReference type="EMBL" id="FOSL01000012">
    <property type="protein sequence ID" value="SFK76389.1"/>
    <property type="molecule type" value="Genomic_DNA"/>
</dbReference>
<gene>
    <name evidence="7" type="ORF">SAMN04488498_11223</name>
</gene>
<organism evidence="7 8">
    <name type="scientific">Neomesorhizobium albiziae</name>
    <dbReference type="NCBI Taxonomy" id="335020"/>
    <lineage>
        <taxon>Bacteria</taxon>
        <taxon>Pseudomonadati</taxon>
        <taxon>Pseudomonadota</taxon>
        <taxon>Alphaproteobacteria</taxon>
        <taxon>Hyphomicrobiales</taxon>
        <taxon>Phyllobacteriaceae</taxon>
        <taxon>Neomesorhizobium</taxon>
    </lineage>
</organism>
<keyword evidence="2" id="KW-0548">Nucleotidyltransferase</keyword>
<evidence type="ECO:0000259" key="6">
    <source>
        <dbReference type="Pfam" id="PF26305"/>
    </source>
</evidence>